<dbReference type="PANTHER" id="PTHR35606:SF4">
    <property type="entry name" value="CELLULOSE-BINDING FAMILY II PROTEIN"/>
    <property type="match status" value="1"/>
</dbReference>
<dbReference type="OrthoDB" id="94998at2759"/>
<proteinExistence type="predicted"/>
<organism evidence="3 4">
    <name type="scientific">Phytophthora nicotianae P1976</name>
    <dbReference type="NCBI Taxonomy" id="1317066"/>
    <lineage>
        <taxon>Eukaryota</taxon>
        <taxon>Sar</taxon>
        <taxon>Stramenopiles</taxon>
        <taxon>Oomycota</taxon>
        <taxon>Peronosporomycetes</taxon>
        <taxon>Peronosporales</taxon>
        <taxon>Peronosporaceae</taxon>
        <taxon>Phytophthora</taxon>
    </lineage>
</organism>
<dbReference type="AlphaFoldDB" id="A0A080ZHH8"/>
<dbReference type="EMBL" id="ANJA01003099">
    <property type="protein sequence ID" value="ETO66089.1"/>
    <property type="molecule type" value="Genomic_DNA"/>
</dbReference>
<dbReference type="Proteomes" id="UP000028582">
    <property type="component" value="Unassembled WGS sequence"/>
</dbReference>
<feature type="region of interest" description="Disordered" evidence="1">
    <location>
        <begin position="33"/>
        <end position="52"/>
    </location>
</feature>
<accession>A0A080ZHH8</accession>
<dbReference type="SUPFAM" id="SSF55486">
    <property type="entry name" value="Metalloproteases ('zincins'), catalytic domain"/>
    <property type="match status" value="1"/>
</dbReference>
<evidence type="ECO:0000313" key="3">
    <source>
        <dbReference type="EMBL" id="ETO66089.1"/>
    </source>
</evidence>
<gene>
    <name evidence="3" type="ORF">F444_16664</name>
</gene>
<feature type="compositionally biased region" description="Low complexity" evidence="1">
    <location>
        <begin position="33"/>
        <end position="45"/>
    </location>
</feature>
<evidence type="ECO:0000256" key="2">
    <source>
        <dbReference type="SAM" id="SignalP"/>
    </source>
</evidence>
<comment type="caution">
    <text evidence="3">The sequence shown here is derived from an EMBL/GenBank/DDBJ whole genome shotgun (WGS) entry which is preliminary data.</text>
</comment>
<feature type="signal peptide" evidence="2">
    <location>
        <begin position="1"/>
        <end position="25"/>
    </location>
</feature>
<keyword evidence="2" id="KW-0732">Signal</keyword>
<sequence>MKATSPIALLVATFIALSTSTRASAAVSTVAPAQASTQQQEQQQQYTNTDGSTAIGFYDEDGTPVVAETTSNYSSSVPTFGDITSKPGECVTGNPNEYITAEALTWVWENRIGPKADLSDTANWNVMASKNWLMDHIVHNNGSMNYCVRWDSDAKLSKSAASKFQGLLERHYNEWNKWLVGYNCWPFEEVKINVVSFAAKDVSQFEWTDDSLGKIYEGIIDPSEKAPKCPDECHRYYDNGNNMWSDTSACEGEPFDVSFRLNQDLDFGYAFGFDWGEEVSSKEILQTLQNKNILVVGHEIGHGFGHPDFYTAKQKPKNFPPSIMMGSSSVTITPSDGWMLRRILEHLKPRYNF</sequence>
<evidence type="ECO:0000313" key="4">
    <source>
        <dbReference type="Proteomes" id="UP000028582"/>
    </source>
</evidence>
<evidence type="ECO:0008006" key="5">
    <source>
        <dbReference type="Google" id="ProtNLM"/>
    </source>
</evidence>
<protein>
    <recommendedName>
        <fullName evidence="5">Peptidase M10 metallopeptidase domain-containing protein</fullName>
    </recommendedName>
</protein>
<reference evidence="3 4" key="1">
    <citation type="submission" date="2013-11" db="EMBL/GenBank/DDBJ databases">
        <title>The Genome Sequence of Phytophthora parasitica P1976.</title>
        <authorList>
            <consortium name="The Broad Institute Genomics Platform"/>
            <person name="Russ C."/>
            <person name="Tyler B."/>
            <person name="Panabieres F."/>
            <person name="Shan W."/>
            <person name="Tripathy S."/>
            <person name="Grunwald N."/>
            <person name="Machado M."/>
            <person name="Johnson C.S."/>
            <person name="Walker B."/>
            <person name="Young S."/>
            <person name="Zeng Q."/>
            <person name="Gargeya S."/>
            <person name="Fitzgerald M."/>
            <person name="Haas B."/>
            <person name="Abouelleil A."/>
            <person name="Allen A.W."/>
            <person name="Alvarado L."/>
            <person name="Arachchi H.M."/>
            <person name="Berlin A.M."/>
            <person name="Chapman S.B."/>
            <person name="Gainer-Dewar J."/>
            <person name="Goldberg J."/>
            <person name="Griggs A."/>
            <person name="Gujja S."/>
            <person name="Hansen M."/>
            <person name="Howarth C."/>
            <person name="Imamovic A."/>
            <person name="Ireland A."/>
            <person name="Larimer J."/>
            <person name="McCowan C."/>
            <person name="Murphy C."/>
            <person name="Pearson M."/>
            <person name="Poon T.W."/>
            <person name="Priest M."/>
            <person name="Roberts A."/>
            <person name="Saif S."/>
            <person name="Shea T."/>
            <person name="Sisk P."/>
            <person name="Sykes S."/>
            <person name="Wortman J."/>
            <person name="Nusbaum C."/>
            <person name="Birren B."/>
        </authorList>
    </citation>
    <scope>NUCLEOTIDE SEQUENCE [LARGE SCALE GENOMIC DNA]</scope>
    <source>
        <strain evidence="3 4">P1976</strain>
    </source>
</reference>
<name>A0A080ZHH8_PHYNI</name>
<evidence type="ECO:0000256" key="1">
    <source>
        <dbReference type="SAM" id="MobiDB-lite"/>
    </source>
</evidence>
<dbReference type="PANTHER" id="PTHR35606">
    <property type="entry name" value="CELLULOSE-BINDING FAMILY II PROTEIN"/>
    <property type="match status" value="1"/>
</dbReference>
<feature type="chain" id="PRO_5001753085" description="Peptidase M10 metallopeptidase domain-containing protein" evidence="2">
    <location>
        <begin position="26"/>
        <end position="353"/>
    </location>
</feature>